<evidence type="ECO:0000313" key="1">
    <source>
        <dbReference type="EMBL" id="KAF1694051.1"/>
    </source>
</evidence>
<sequence>MNATLDALHADLLDLRDALDGEDYGNAGDVLALHDRRMRQYIDTVGLQAPMQALRDLLRMQHLLHEDPRVVPRPHGLSS</sequence>
<comment type="caution">
    <text evidence="1">The sequence shown here is derived from an EMBL/GenBank/DDBJ whole genome shotgun (WGS) entry which is preliminary data.</text>
</comment>
<organism evidence="1 2">
    <name type="scientific">Pseudoxanthomonas daejeonensis</name>
    <dbReference type="NCBI Taxonomy" id="266062"/>
    <lineage>
        <taxon>Bacteria</taxon>
        <taxon>Pseudomonadati</taxon>
        <taxon>Pseudomonadota</taxon>
        <taxon>Gammaproteobacteria</taxon>
        <taxon>Lysobacterales</taxon>
        <taxon>Lysobacteraceae</taxon>
        <taxon>Pseudoxanthomonas</taxon>
    </lineage>
</organism>
<keyword evidence="2" id="KW-1185">Reference proteome</keyword>
<protein>
    <submittedName>
        <fullName evidence="1">Uncharacterized protein</fullName>
    </submittedName>
</protein>
<dbReference type="RefSeq" id="WP_162410518.1">
    <property type="nucleotide sequence ID" value="NZ_CP093331.1"/>
</dbReference>
<dbReference type="Proteomes" id="UP000788419">
    <property type="component" value="Unassembled WGS sequence"/>
</dbReference>
<dbReference type="EMBL" id="PDWN01000009">
    <property type="protein sequence ID" value="KAF1694051.1"/>
    <property type="molecule type" value="Genomic_DNA"/>
</dbReference>
<evidence type="ECO:0000313" key="2">
    <source>
        <dbReference type="Proteomes" id="UP000788419"/>
    </source>
</evidence>
<accession>A0ABQ6Z6N3</accession>
<reference evidence="1 2" key="1">
    <citation type="submission" date="2017-10" db="EMBL/GenBank/DDBJ databases">
        <title>Whole genome sequencing of members of genus Pseudoxanthomonas.</title>
        <authorList>
            <person name="Kumar S."/>
            <person name="Bansal K."/>
            <person name="Kaur A."/>
            <person name="Patil P."/>
            <person name="Sharma S."/>
            <person name="Patil P.B."/>
        </authorList>
    </citation>
    <scope>NUCLEOTIDE SEQUENCE [LARGE SCALE GENOMIC DNA]</scope>
    <source>
        <strain evidence="1 2">DSM 17801</strain>
    </source>
</reference>
<name>A0ABQ6Z6N3_9GAMM</name>
<proteinExistence type="predicted"/>
<gene>
    <name evidence="1" type="ORF">CSC65_10345</name>
</gene>